<dbReference type="Proteomes" id="UP001144280">
    <property type="component" value="Unassembled WGS sequence"/>
</dbReference>
<dbReference type="SUPFAM" id="SSF53213">
    <property type="entry name" value="LigB-like"/>
    <property type="match status" value="1"/>
</dbReference>
<reference evidence="1" key="1">
    <citation type="submission" date="2022-12" db="EMBL/GenBank/DDBJ databases">
        <title>New Phytohabitans aurantiacus sp. RD004123 nov., an actinomycete isolated from soil.</title>
        <authorList>
            <person name="Triningsih D.W."/>
            <person name="Harunari E."/>
            <person name="Igarashi Y."/>
        </authorList>
    </citation>
    <scope>NUCLEOTIDE SEQUENCE</scope>
    <source>
        <strain evidence="1">RD004123</strain>
    </source>
</reference>
<gene>
    <name evidence="1" type="ORF">Pa4123_57800</name>
</gene>
<evidence type="ECO:0000313" key="1">
    <source>
        <dbReference type="EMBL" id="GLI00504.1"/>
    </source>
</evidence>
<evidence type="ECO:0000313" key="2">
    <source>
        <dbReference type="Proteomes" id="UP001144280"/>
    </source>
</evidence>
<accession>A0ABQ5R124</accession>
<dbReference type="CDD" id="cd07951">
    <property type="entry name" value="ED_3B_N_AMMECR1"/>
    <property type="match status" value="1"/>
</dbReference>
<dbReference type="EMBL" id="BSDI01000032">
    <property type="protein sequence ID" value="GLI00504.1"/>
    <property type="molecule type" value="Genomic_DNA"/>
</dbReference>
<comment type="caution">
    <text evidence="1">The sequence shown here is derived from an EMBL/GenBank/DDBJ whole genome shotgun (WGS) entry which is preliminary data.</text>
</comment>
<keyword evidence="2" id="KW-1185">Reference proteome</keyword>
<organism evidence="1 2">
    <name type="scientific">Phytohabitans aurantiacus</name>
    <dbReference type="NCBI Taxonomy" id="3016789"/>
    <lineage>
        <taxon>Bacteria</taxon>
        <taxon>Bacillati</taxon>
        <taxon>Actinomycetota</taxon>
        <taxon>Actinomycetes</taxon>
        <taxon>Micromonosporales</taxon>
        <taxon>Micromonosporaceae</taxon>
    </lineage>
</organism>
<protein>
    <recommendedName>
        <fullName evidence="3">Extradiol ring-cleavage dioxygenase class III enzyme subunit B domain-containing protein</fullName>
    </recommendedName>
</protein>
<evidence type="ECO:0008006" key="3">
    <source>
        <dbReference type="Google" id="ProtNLM"/>
    </source>
</evidence>
<dbReference type="Gene3D" id="3.40.830.10">
    <property type="entry name" value="LigB-like"/>
    <property type="match status" value="1"/>
</dbReference>
<name>A0ABQ5R124_9ACTN</name>
<sequence>MVGLRTTQKPDRYGWHVPLVAAAVCPHPPMIVPEIAGGAAPELDNLRAACDSAVRQLADAGVPLIVLGSSASTIDYESPARVSLSSWGQPGGEVADPLPLSLSVGAWLVNRVLGQTISPRMVTIAADASAEECAALAERLATGPYALLVMGDGTACRGIKSPGYDDPRAQPYDESVARALAVADVDALLALDPDLSAKLMVAGRAPWQVLAHAAAGGSWRGSLAYEDAPYGVAYFVALWERA</sequence>
<proteinExistence type="predicted"/>